<dbReference type="AlphaFoldDB" id="A0A7M7RG00"/>
<sequence>MAVPNKQKKRSSMNFEEKAVIKRQFSERTLMANELENSLHLGNASPRVMPDQVPSLSPKFERAQTIDSDNSFFLDSRVFEKNSSTKESKPDIERERSSEPEQEDHCLSEDLGNTDVSFSHVQVVDVPIIPENTQTTEAEEGVEEEGCDEPDGLGKLLGKIGHKITQVVDRVMPHQHHHHDEKYYGLEGFNVHLPARFHQFDTPCPFGARLNKSEEGYKLAEVLVDTAAYKAGLRESDTLTHLNDRELHTLDISEIVELFMDIEITFTLTILRKYGEGDKVHLEKTTIRVTIDDGVLVEIVNTEIVCSQRPYKVSTSALSFICQDEDDVPQIYLNTSGEIVTMGKYIDQRAHFYLDFYVVIGHQSQGQLCAIRHANTSTLYDAVQNNMKPLKDPYNPDLACMLDKIARSDGTFVFESVERQGHYLVYERTTGTLKLSQCVSLSSVPSSGSFDVTGVKSSRV</sequence>
<evidence type="ECO:0008006" key="4">
    <source>
        <dbReference type="Google" id="ProtNLM"/>
    </source>
</evidence>
<reference evidence="2" key="2">
    <citation type="submission" date="2021-01" db="UniProtKB">
        <authorList>
            <consortium name="EnsemblMetazoa"/>
        </authorList>
    </citation>
    <scope>IDENTIFICATION</scope>
</reference>
<keyword evidence="3" id="KW-1185">Reference proteome</keyword>
<organism evidence="2 3">
    <name type="scientific">Strongylocentrotus purpuratus</name>
    <name type="common">Purple sea urchin</name>
    <dbReference type="NCBI Taxonomy" id="7668"/>
    <lineage>
        <taxon>Eukaryota</taxon>
        <taxon>Metazoa</taxon>
        <taxon>Echinodermata</taxon>
        <taxon>Eleutherozoa</taxon>
        <taxon>Echinozoa</taxon>
        <taxon>Echinoidea</taxon>
        <taxon>Euechinoidea</taxon>
        <taxon>Echinacea</taxon>
        <taxon>Camarodonta</taxon>
        <taxon>Echinidea</taxon>
        <taxon>Strongylocentrotidae</taxon>
        <taxon>Strongylocentrotus</taxon>
    </lineage>
</organism>
<dbReference type="Proteomes" id="UP000007110">
    <property type="component" value="Unassembled WGS sequence"/>
</dbReference>
<protein>
    <recommendedName>
        <fullName evidence="4">PDZ domain-containing protein</fullName>
    </recommendedName>
</protein>
<evidence type="ECO:0000313" key="2">
    <source>
        <dbReference type="EnsemblMetazoa" id="XP_800233"/>
    </source>
</evidence>
<feature type="region of interest" description="Disordered" evidence="1">
    <location>
        <begin position="83"/>
        <end position="106"/>
    </location>
</feature>
<dbReference type="EnsemblMetazoa" id="XM_795140">
    <property type="protein sequence ID" value="XP_800233"/>
    <property type="gene ID" value="LOC583539"/>
</dbReference>
<dbReference type="GeneID" id="583539"/>
<dbReference type="SUPFAM" id="SSF50156">
    <property type="entry name" value="PDZ domain-like"/>
    <property type="match status" value="1"/>
</dbReference>
<dbReference type="InterPro" id="IPR036034">
    <property type="entry name" value="PDZ_sf"/>
</dbReference>
<accession>A0A7M7RG00</accession>
<dbReference type="KEGG" id="spu:583539"/>
<evidence type="ECO:0000256" key="1">
    <source>
        <dbReference type="SAM" id="MobiDB-lite"/>
    </source>
</evidence>
<evidence type="ECO:0000313" key="3">
    <source>
        <dbReference type="Proteomes" id="UP000007110"/>
    </source>
</evidence>
<proteinExistence type="predicted"/>
<dbReference type="OrthoDB" id="10152342at2759"/>
<dbReference type="OMA" id="NDRELHT"/>
<dbReference type="InParanoid" id="A0A7M7RG00"/>
<name>A0A7M7RG00_STRPU</name>
<dbReference type="Gene3D" id="2.30.42.10">
    <property type="match status" value="1"/>
</dbReference>
<dbReference type="RefSeq" id="XP_800233.2">
    <property type="nucleotide sequence ID" value="XM_795140.5"/>
</dbReference>
<reference evidence="3" key="1">
    <citation type="submission" date="2015-02" db="EMBL/GenBank/DDBJ databases">
        <title>Genome sequencing for Strongylocentrotus purpuratus.</title>
        <authorList>
            <person name="Murali S."/>
            <person name="Liu Y."/>
            <person name="Vee V."/>
            <person name="English A."/>
            <person name="Wang M."/>
            <person name="Skinner E."/>
            <person name="Han Y."/>
            <person name="Muzny D.M."/>
            <person name="Worley K.C."/>
            <person name="Gibbs R.A."/>
        </authorList>
    </citation>
    <scope>NUCLEOTIDE SEQUENCE</scope>
</reference>